<dbReference type="EMBL" id="JYIT01000085">
    <property type="protein sequence ID" value="KJL18825.1"/>
    <property type="molecule type" value="Genomic_DNA"/>
</dbReference>
<dbReference type="AlphaFoldDB" id="A0A0F0KFB8"/>
<feature type="compositionally biased region" description="Polar residues" evidence="1">
    <location>
        <begin position="36"/>
        <end position="57"/>
    </location>
</feature>
<feature type="domain" description="DUF2510" evidence="3">
    <location>
        <begin position="10"/>
        <end position="40"/>
    </location>
</feature>
<gene>
    <name evidence="4" type="ORF">RL72_03297</name>
</gene>
<feature type="region of interest" description="Disordered" evidence="1">
    <location>
        <begin position="109"/>
        <end position="144"/>
    </location>
</feature>
<proteinExistence type="predicted"/>
<evidence type="ECO:0000313" key="5">
    <source>
        <dbReference type="Proteomes" id="UP000033448"/>
    </source>
</evidence>
<evidence type="ECO:0000256" key="2">
    <source>
        <dbReference type="SAM" id="Phobius"/>
    </source>
</evidence>
<dbReference type="InterPro" id="IPR018929">
    <property type="entry name" value="DUF2510"/>
</dbReference>
<reference evidence="4 5" key="1">
    <citation type="submission" date="2015-02" db="EMBL/GenBank/DDBJ databases">
        <title>Draft genome sequences of ten Microbacterium spp. with emphasis on heavy metal contaminated environments.</title>
        <authorList>
            <person name="Corretto E."/>
        </authorList>
    </citation>
    <scope>NUCLEOTIDE SEQUENCE [LARGE SCALE GENOMIC DNA]</scope>
    <source>
        <strain evidence="4 5">DSM 23848</strain>
    </source>
</reference>
<name>A0A0F0KFB8_9MICO</name>
<dbReference type="PATRIC" id="fig|582680.7.peg.3354"/>
<feature type="transmembrane region" description="Helical" evidence="2">
    <location>
        <begin position="74"/>
        <end position="95"/>
    </location>
</feature>
<sequence>MTNDSADVPAAWHPDPTGQHELRYWDGSAWTDHVSDQGNQSLAPMTAQSATEPTDSPNGDLASSEIAPKKRRKWPLITLASVLGVILLVAIVGAINGGMKKAVAGATATPPAAAAPPTTTPTPAAPKVTTPPPAPAPKVAHQEFSGSGDMVEAVNITAPAVVTFRCDACGSNTVLKSNGAESLIVNEIGAYSGQHLINVRDNSLTTEFTINADADWSLVIDDLSIIPPTHGPASGHGDSVLVMSDKFTTAAVTNVGESNFLVMAYGRGNVSPLIVNEIGSYSGTVKIAGPAYITVNSSGDWSITPQ</sequence>
<comment type="caution">
    <text evidence="4">The sequence shown here is derived from an EMBL/GenBank/DDBJ whole genome shotgun (WGS) entry which is preliminary data.</text>
</comment>
<keyword evidence="2" id="KW-0472">Membrane</keyword>
<keyword evidence="5" id="KW-1185">Reference proteome</keyword>
<evidence type="ECO:0000313" key="4">
    <source>
        <dbReference type="EMBL" id="KJL18825.1"/>
    </source>
</evidence>
<organism evidence="4 5">
    <name type="scientific">Microbacterium azadirachtae</name>
    <dbReference type="NCBI Taxonomy" id="582680"/>
    <lineage>
        <taxon>Bacteria</taxon>
        <taxon>Bacillati</taxon>
        <taxon>Actinomycetota</taxon>
        <taxon>Actinomycetes</taxon>
        <taxon>Micrococcales</taxon>
        <taxon>Microbacteriaceae</taxon>
        <taxon>Microbacterium</taxon>
    </lineage>
</organism>
<accession>A0A0F0KFB8</accession>
<keyword evidence="2" id="KW-1133">Transmembrane helix</keyword>
<feature type="compositionally biased region" description="Pro residues" evidence="1">
    <location>
        <begin position="118"/>
        <end position="136"/>
    </location>
</feature>
<feature type="region of interest" description="Disordered" evidence="1">
    <location>
        <begin position="1"/>
        <end position="66"/>
    </location>
</feature>
<keyword evidence="2" id="KW-0812">Transmembrane</keyword>
<dbReference type="Pfam" id="PF10708">
    <property type="entry name" value="DUF2510"/>
    <property type="match status" value="1"/>
</dbReference>
<evidence type="ECO:0000259" key="3">
    <source>
        <dbReference type="Pfam" id="PF10708"/>
    </source>
</evidence>
<protein>
    <recommendedName>
        <fullName evidence="3">DUF2510 domain-containing protein</fullName>
    </recommendedName>
</protein>
<dbReference type="Proteomes" id="UP000033448">
    <property type="component" value="Unassembled WGS sequence"/>
</dbReference>
<evidence type="ECO:0000256" key="1">
    <source>
        <dbReference type="SAM" id="MobiDB-lite"/>
    </source>
</evidence>